<accession>A0A239X2W2</accession>
<dbReference type="AlphaFoldDB" id="A0A239X2W2"/>
<evidence type="ECO:0000256" key="5">
    <source>
        <dbReference type="ARBA" id="ARBA00022737"/>
    </source>
</evidence>
<evidence type="ECO:0000256" key="4">
    <source>
        <dbReference type="ARBA" id="ARBA00022692"/>
    </source>
</evidence>
<keyword evidence="2" id="KW-1003">Cell membrane</keyword>
<evidence type="ECO:0000256" key="2">
    <source>
        <dbReference type="ARBA" id="ARBA00022475"/>
    </source>
</evidence>
<feature type="transmembrane region" description="Helical" evidence="9">
    <location>
        <begin position="40"/>
        <end position="60"/>
    </location>
</feature>
<dbReference type="EMBL" id="LT906454">
    <property type="protein sequence ID" value="SNV40746.1"/>
    <property type="molecule type" value="Genomic_DNA"/>
</dbReference>
<dbReference type="InterPro" id="IPR022924">
    <property type="entry name" value="Cardiolipin_synthase"/>
</dbReference>
<keyword evidence="3 11" id="KW-0808">Transferase</keyword>
<dbReference type="InterPro" id="IPR025202">
    <property type="entry name" value="PLD-like_dom"/>
</dbReference>
<keyword evidence="7 9" id="KW-0472">Membrane</keyword>
<evidence type="ECO:0000313" key="11">
    <source>
        <dbReference type="EMBL" id="SNV40746.1"/>
    </source>
</evidence>
<dbReference type="PANTHER" id="PTHR21248">
    <property type="entry name" value="CARDIOLIPIN SYNTHASE"/>
    <property type="match status" value="1"/>
</dbReference>
<dbReference type="RefSeq" id="WP_095122720.1">
    <property type="nucleotide sequence ID" value="NZ_LT906454.1"/>
</dbReference>
<dbReference type="GO" id="GO:0032049">
    <property type="term" value="P:cardiolipin biosynthetic process"/>
    <property type="evidence" value="ECO:0007669"/>
    <property type="project" value="UniProtKB-UniRule"/>
</dbReference>
<keyword evidence="4 9" id="KW-0812">Transmembrane</keyword>
<feature type="transmembrane region" description="Helical" evidence="9">
    <location>
        <begin position="67"/>
        <end position="89"/>
    </location>
</feature>
<evidence type="ECO:0000256" key="8">
    <source>
        <dbReference type="NCBIfam" id="TIGR04265"/>
    </source>
</evidence>
<sequence length="512" mass="58765">MGRGKRGILRGIFSRTTVIAILLILQILFLLASYKWFQTYKVQFEIFEIVLSLVTVLYLINSDMDSTAVITWLLILVPFPIIGSLFLFYTKTDFGFRAMKSNIQRAIDATQDYLIQDTEAVAELKRHHSSNYNLISYLENSKGHFPVYRQTDVRYFTSGEEKFEALKAELRKAKKFIFLEYFIIDEGLMWGEILAILEEKAAEGVEVRVMYDGMIEFTTLSFDYTKRLESIGIKAKAFAPLSPFISTYYNYRDHRKILVIDGTVAFTGGINLADEYINHIERFGHWKDTAIMLKGRAVDTFTILFLQLWSASQEEIQVEPYLALHQHRPNNGFIVPYGDSPLDDDKIGENVYIDILNQARDYVHIMTPYLILDGELAHALKFAAQRGVEVSIIMPSIADKKLPFALAQTYYASLIRAGINIYEYTPGFVHAKVFVSDNQKAVVGTINLDYRSLYHHFECATYMYRTSCIPDIEEDFQATLKQCRLVSEEDVRQRPMVTKVLGTLARTVAPLL</sequence>
<organism evidence="11 12">
    <name type="scientific">Streptococcus acidominimus</name>
    <dbReference type="NCBI Taxonomy" id="1326"/>
    <lineage>
        <taxon>Bacteria</taxon>
        <taxon>Bacillati</taxon>
        <taxon>Bacillota</taxon>
        <taxon>Bacilli</taxon>
        <taxon>Lactobacillales</taxon>
        <taxon>Streptococcaceae</taxon>
        <taxon>Streptococcus</taxon>
    </lineage>
</organism>
<dbReference type="GO" id="GO:0008808">
    <property type="term" value="F:cardiolipin synthase activity"/>
    <property type="evidence" value="ECO:0007669"/>
    <property type="project" value="UniProtKB-UniRule"/>
</dbReference>
<dbReference type="EC" id="2.7.8.-" evidence="8"/>
<evidence type="ECO:0000256" key="6">
    <source>
        <dbReference type="ARBA" id="ARBA00022989"/>
    </source>
</evidence>
<dbReference type="SUPFAM" id="SSF56024">
    <property type="entry name" value="Phospholipase D/nuclease"/>
    <property type="match status" value="2"/>
</dbReference>
<evidence type="ECO:0000256" key="9">
    <source>
        <dbReference type="SAM" id="Phobius"/>
    </source>
</evidence>
<dbReference type="OrthoDB" id="9762009at2"/>
<dbReference type="PANTHER" id="PTHR21248:SF22">
    <property type="entry name" value="PHOSPHOLIPASE D"/>
    <property type="match status" value="1"/>
</dbReference>
<evidence type="ECO:0000256" key="1">
    <source>
        <dbReference type="ARBA" id="ARBA00004236"/>
    </source>
</evidence>
<evidence type="ECO:0000256" key="7">
    <source>
        <dbReference type="ARBA" id="ARBA00023136"/>
    </source>
</evidence>
<evidence type="ECO:0000256" key="3">
    <source>
        <dbReference type="ARBA" id="ARBA00022679"/>
    </source>
</evidence>
<keyword evidence="6 9" id="KW-1133">Transmembrane helix</keyword>
<dbReference type="CDD" id="cd09154">
    <property type="entry name" value="PLDc_SMU_988_like_1"/>
    <property type="match status" value="1"/>
</dbReference>
<proteinExistence type="predicted"/>
<dbReference type="InterPro" id="IPR001736">
    <property type="entry name" value="PLipase_D/transphosphatidylase"/>
</dbReference>
<name>A0A239X2W2_STRAI</name>
<protein>
    <recommendedName>
        <fullName evidence="8">Cardiolipin synthase</fullName>
        <ecNumber evidence="8">2.7.8.-</ecNumber>
    </recommendedName>
</protein>
<comment type="subcellular location">
    <subcellularLocation>
        <location evidence="1">Cell membrane</location>
    </subcellularLocation>
</comment>
<reference evidence="11 12" key="1">
    <citation type="submission" date="2017-06" db="EMBL/GenBank/DDBJ databases">
        <authorList>
            <consortium name="Pathogen Informatics"/>
        </authorList>
    </citation>
    <scope>NUCLEOTIDE SEQUENCE [LARGE SCALE GENOMIC DNA]</scope>
    <source>
        <strain evidence="11 12">NCTC11291</strain>
    </source>
</reference>
<dbReference type="GO" id="GO:0005886">
    <property type="term" value="C:plasma membrane"/>
    <property type="evidence" value="ECO:0007669"/>
    <property type="project" value="UniProtKB-SubCell"/>
</dbReference>
<dbReference type="Proteomes" id="UP000215144">
    <property type="component" value="Chromosome 1"/>
</dbReference>
<evidence type="ECO:0000313" key="12">
    <source>
        <dbReference type="Proteomes" id="UP000215144"/>
    </source>
</evidence>
<dbReference type="PROSITE" id="PS50035">
    <property type="entry name" value="PLD"/>
    <property type="match status" value="2"/>
</dbReference>
<gene>
    <name evidence="11" type="primary">cls_1</name>
    <name evidence="11" type="ORF">SAMEA4504048_01231</name>
</gene>
<dbReference type="CDD" id="cd09160">
    <property type="entry name" value="PLDc_SMU_988_like_2"/>
    <property type="match status" value="1"/>
</dbReference>
<feature type="transmembrane region" description="Helical" evidence="9">
    <location>
        <begin position="12"/>
        <end position="34"/>
    </location>
</feature>
<dbReference type="Gene3D" id="3.30.870.10">
    <property type="entry name" value="Endonuclease Chain A"/>
    <property type="match status" value="2"/>
</dbReference>
<dbReference type="Pfam" id="PF13091">
    <property type="entry name" value="PLDc_2"/>
    <property type="match status" value="2"/>
</dbReference>
<dbReference type="SMART" id="SM00155">
    <property type="entry name" value="PLDc"/>
    <property type="match status" value="2"/>
</dbReference>
<feature type="domain" description="PLD phosphodiesterase" evidence="10">
    <location>
        <begin position="249"/>
        <end position="276"/>
    </location>
</feature>
<keyword evidence="5" id="KW-0677">Repeat</keyword>
<feature type="domain" description="PLD phosphodiesterase" evidence="10">
    <location>
        <begin position="425"/>
        <end position="452"/>
    </location>
</feature>
<evidence type="ECO:0000259" key="10">
    <source>
        <dbReference type="PROSITE" id="PS50035"/>
    </source>
</evidence>
<dbReference type="NCBIfam" id="TIGR04265">
    <property type="entry name" value="bac_cardiolipin"/>
    <property type="match status" value="1"/>
</dbReference>
<dbReference type="KEGG" id="saco:SAME_01231"/>